<gene>
    <name evidence="2" type="ORF">PRVXT_000903</name>
</gene>
<reference evidence="2" key="1">
    <citation type="journal article" date="2013" name="Extremophiles">
        <title>Proteinivorax tanatarense gen. nov., sp. nov., an anaerobic, haloalkaliphilic, proteolytic bacterium isolated from a decaying algal bloom, and proposal of Proteinivoraceae fam. nov.</title>
        <authorList>
            <person name="Kevbrin V."/>
            <person name="Boltyanskaya Y."/>
            <person name="Zhilina T."/>
            <person name="Kolganova T."/>
            <person name="Lavrentjeva E."/>
            <person name="Kuznetsov B."/>
        </authorList>
    </citation>
    <scope>NUCLEOTIDE SEQUENCE</scope>
    <source>
        <strain evidence="2">Z-910T</strain>
    </source>
</reference>
<evidence type="ECO:0000313" key="2">
    <source>
        <dbReference type="EMBL" id="XBX75749.1"/>
    </source>
</evidence>
<feature type="domain" description="DUF4130" evidence="1">
    <location>
        <begin position="86"/>
        <end position="239"/>
    </location>
</feature>
<organism evidence="2">
    <name type="scientific">Proteinivorax tanatarense</name>
    <dbReference type="NCBI Taxonomy" id="1260629"/>
    <lineage>
        <taxon>Bacteria</taxon>
        <taxon>Bacillati</taxon>
        <taxon>Bacillota</taxon>
        <taxon>Clostridia</taxon>
        <taxon>Eubacteriales</taxon>
        <taxon>Proteinivoracaceae</taxon>
        <taxon>Proteinivorax</taxon>
    </lineage>
</organism>
<evidence type="ECO:0000259" key="1">
    <source>
        <dbReference type="Pfam" id="PF13566"/>
    </source>
</evidence>
<dbReference type="Pfam" id="PF13566">
    <property type="entry name" value="DUF4130"/>
    <property type="match status" value="1"/>
</dbReference>
<proteinExistence type="predicted"/>
<protein>
    <submittedName>
        <fullName evidence="2">DUF4130 domain-containing protein</fullName>
    </submittedName>
</protein>
<dbReference type="RefSeq" id="WP_350344487.1">
    <property type="nucleotide sequence ID" value="NZ_CP158367.1"/>
</dbReference>
<accession>A0AAU7VPT6</accession>
<sequence>MYVYSDSVNDMLKSAFIYSHTGQFPLHSSEVDNSLFSINITPVNSISWSDIFLLNPRFQSAKKEIQNSMLIPLVLLNLRYSSDDKHSLIIEGLKNAIENSVIKFCSDYNPVFTKLTKRKNCCLREVHKMLGLIRFTPVNHKLAGVALLEHNTADLILYRFRKRYPKEHLVLLVGSDTVELNSVDEIIIGKADNYIPFIKNDDFTSVWKKYYESQYIPSRKNLKLLQHHIPKKYWNWLTEGDFIKSKLN</sequence>
<reference evidence="2" key="2">
    <citation type="submission" date="2024-06" db="EMBL/GenBank/DDBJ databases">
        <authorList>
            <person name="Petrova K.O."/>
            <person name="Toshchakov S.V."/>
            <person name="Boltjanskaja Y.V."/>
            <person name="Kevbrin V."/>
        </authorList>
    </citation>
    <scope>NUCLEOTIDE SEQUENCE</scope>
    <source>
        <strain evidence="2">Z-910T</strain>
    </source>
</reference>
<name>A0AAU7VPT6_9FIRM</name>
<dbReference type="AlphaFoldDB" id="A0AAU7VPT6"/>
<dbReference type="InterPro" id="IPR025404">
    <property type="entry name" value="DUF4130"/>
</dbReference>
<dbReference type="EMBL" id="CP158367">
    <property type="protein sequence ID" value="XBX75749.1"/>
    <property type="molecule type" value="Genomic_DNA"/>
</dbReference>